<dbReference type="EC" id="2.5.1.54" evidence="8"/>
<evidence type="ECO:0000256" key="8">
    <source>
        <dbReference type="PIRNR" id="PIRNR001361"/>
    </source>
</evidence>
<evidence type="ECO:0000259" key="9">
    <source>
        <dbReference type="Pfam" id="PF00793"/>
    </source>
</evidence>
<dbReference type="AlphaFoldDB" id="A0A3A1Y6R0"/>
<dbReference type="GO" id="GO:0009073">
    <property type="term" value="P:aromatic amino acid family biosynthetic process"/>
    <property type="evidence" value="ECO:0007669"/>
    <property type="project" value="UniProtKB-KW"/>
</dbReference>
<comment type="function">
    <text evidence="1 8">Stereospecific condensation of phosphoenolpyruvate (PEP) and D-erythrose-4-phosphate (E4P) giving rise to 3-deoxy-D-arabino-heptulosonate-7-phosphate (DAHP).</text>
</comment>
<dbReference type="GO" id="GO:0003849">
    <property type="term" value="F:3-deoxy-7-phosphoheptulonate synthase activity"/>
    <property type="evidence" value="ECO:0007669"/>
    <property type="project" value="UniProtKB-EC"/>
</dbReference>
<evidence type="ECO:0000313" key="11">
    <source>
        <dbReference type="Proteomes" id="UP000265691"/>
    </source>
</evidence>
<dbReference type="GO" id="GO:0005737">
    <property type="term" value="C:cytoplasm"/>
    <property type="evidence" value="ECO:0007669"/>
    <property type="project" value="TreeGrafter"/>
</dbReference>
<evidence type="ECO:0000256" key="3">
    <source>
        <dbReference type="ARBA" id="ARBA00007985"/>
    </source>
</evidence>
<proteinExistence type="inferred from homology"/>
<evidence type="ECO:0000256" key="2">
    <source>
        <dbReference type="ARBA" id="ARBA00004688"/>
    </source>
</evidence>
<dbReference type="UniPathway" id="UPA00053">
    <property type="reaction ID" value="UER00084"/>
</dbReference>
<evidence type="ECO:0000256" key="5">
    <source>
        <dbReference type="ARBA" id="ARBA00022679"/>
    </source>
</evidence>
<evidence type="ECO:0000256" key="1">
    <source>
        <dbReference type="ARBA" id="ARBA00003726"/>
    </source>
</evidence>
<comment type="catalytic activity">
    <reaction evidence="7 8">
        <text>D-erythrose 4-phosphate + phosphoenolpyruvate + H2O = 7-phospho-2-dehydro-3-deoxy-D-arabino-heptonate + phosphate</text>
        <dbReference type="Rhea" id="RHEA:14717"/>
        <dbReference type="ChEBI" id="CHEBI:15377"/>
        <dbReference type="ChEBI" id="CHEBI:16897"/>
        <dbReference type="ChEBI" id="CHEBI:43474"/>
        <dbReference type="ChEBI" id="CHEBI:58394"/>
        <dbReference type="ChEBI" id="CHEBI:58702"/>
        <dbReference type="EC" id="2.5.1.54"/>
    </reaction>
</comment>
<dbReference type="PANTHER" id="PTHR21225:SF12">
    <property type="entry name" value="PHOSPHO-2-DEHYDRO-3-DEOXYHEPTONATE ALDOLASE, TYROSINE-INHIBITED"/>
    <property type="match status" value="1"/>
</dbReference>
<dbReference type="NCBIfam" id="NF009395">
    <property type="entry name" value="PRK12755.1"/>
    <property type="match status" value="1"/>
</dbReference>
<accession>A0A3A1Y6R0</accession>
<dbReference type="InterPro" id="IPR006218">
    <property type="entry name" value="DAHP1/KDSA"/>
</dbReference>
<dbReference type="Gene3D" id="3.20.20.70">
    <property type="entry name" value="Aldolase class I"/>
    <property type="match status" value="1"/>
</dbReference>
<dbReference type="FunFam" id="3.20.20.70:FF:000005">
    <property type="entry name" value="Phospho-2-dehydro-3-deoxyheptonate aldolase"/>
    <property type="match status" value="1"/>
</dbReference>
<gene>
    <name evidence="10" type="ORF">CKF54_06080</name>
</gene>
<evidence type="ECO:0000256" key="6">
    <source>
        <dbReference type="ARBA" id="ARBA00023141"/>
    </source>
</evidence>
<dbReference type="Proteomes" id="UP000265691">
    <property type="component" value="Unassembled WGS sequence"/>
</dbReference>
<keyword evidence="5 8" id="KW-0808">Transferase</keyword>
<dbReference type="GO" id="GO:0042802">
    <property type="term" value="F:identical protein binding"/>
    <property type="evidence" value="ECO:0007669"/>
    <property type="project" value="UniProtKB-ARBA"/>
</dbReference>
<comment type="caution">
    <text evidence="10">The sequence shown here is derived from an EMBL/GenBank/DDBJ whole genome shotgun (WGS) entry which is preliminary data.</text>
</comment>
<dbReference type="RefSeq" id="WP_316248817.1">
    <property type="nucleotide sequence ID" value="NZ_NRHC01000078.1"/>
</dbReference>
<feature type="domain" description="DAHP synthetase I/KDSA" evidence="9">
    <location>
        <begin position="54"/>
        <end position="350"/>
    </location>
</feature>
<name>A0A3A1Y6R0_9GAMM</name>
<evidence type="ECO:0000313" key="10">
    <source>
        <dbReference type="EMBL" id="RIY31807.1"/>
    </source>
</evidence>
<reference evidence="10 11" key="1">
    <citation type="submission" date="2017-08" db="EMBL/GenBank/DDBJ databases">
        <title>Reclassification of Bisgaard taxon 37 and 44.</title>
        <authorList>
            <person name="Christensen H."/>
        </authorList>
    </citation>
    <scope>NUCLEOTIDE SEQUENCE [LARGE SCALE GENOMIC DNA]</scope>
    <source>
        <strain evidence="10 11">B96_3</strain>
    </source>
</reference>
<dbReference type="GO" id="GO:0009423">
    <property type="term" value="P:chorismate biosynthetic process"/>
    <property type="evidence" value="ECO:0007669"/>
    <property type="project" value="UniProtKB-UniPathway"/>
</dbReference>
<dbReference type="NCBIfam" id="NF009396">
    <property type="entry name" value="PRK12756.1"/>
    <property type="match status" value="1"/>
</dbReference>
<evidence type="ECO:0000256" key="4">
    <source>
        <dbReference type="ARBA" id="ARBA00022605"/>
    </source>
</evidence>
<keyword evidence="6 8" id="KW-0057">Aromatic amino acid biosynthesis</keyword>
<dbReference type="PANTHER" id="PTHR21225">
    <property type="entry name" value="PHOSPHO-2-DEHYDRO-3-DEOXYHEPTONATE ALDOLASE DAHP SYNTHETASE"/>
    <property type="match status" value="1"/>
</dbReference>
<dbReference type="PIRSF" id="PIRSF001361">
    <property type="entry name" value="DAHP_synthase"/>
    <property type="match status" value="1"/>
</dbReference>
<dbReference type="EMBL" id="NRHC01000078">
    <property type="protein sequence ID" value="RIY31807.1"/>
    <property type="molecule type" value="Genomic_DNA"/>
</dbReference>
<dbReference type="InterPro" id="IPR013785">
    <property type="entry name" value="Aldolase_TIM"/>
</dbReference>
<comment type="pathway">
    <text evidence="2 8">Metabolic intermediate biosynthesis; chorismate biosynthesis; chorismate from D-erythrose 4-phosphate and phosphoenolpyruvate: step 1/7.</text>
</comment>
<dbReference type="NCBIfam" id="TIGR00034">
    <property type="entry name" value="aroFGH"/>
    <property type="match status" value="1"/>
</dbReference>
<comment type="similarity">
    <text evidence="3 8">Belongs to the class-I DAHP synthase family.</text>
</comment>
<dbReference type="SUPFAM" id="SSF51569">
    <property type="entry name" value="Aldolase"/>
    <property type="match status" value="1"/>
</dbReference>
<protein>
    <recommendedName>
        <fullName evidence="8">Phospho-2-dehydro-3-deoxyheptonate aldolase</fullName>
        <ecNumber evidence="8">2.5.1.54</ecNumber>
    </recommendedName>
</protein>
<dbReference type="GO" id="GO:0008652">
    <property type="term" value="P:amino acid biosynthetic process"/>
    <property type="evidence" value="ECO:0007669"/>
    <property type="project" value="UniProtKB-KW"/>
</dbReference>
<keyword evidence="11" id="KW-1185">Reference proteome</keyword>
<dbReference type="InterPro" id="IPR006219">
    <property type="entry name" value="DAHP_synth_1"/>
</dbReference>
<organism evidence="10 11">
    <name type="scientific">Psittacicella hinzii</name>
    <dbReference type="NCBI Taxonomy" id="2028575"/>
    <lineage>
        <taxon>Bacteria</taxon>
        <taxon>Pseudomonadati</taxon>
        <taxon>Pseudomonadota</taxon>
        <taxon>Gammaproteobacteria</taxon>
        <taxon>Pasteurellales</taxon>
        <taxon>Psittacicellaceae</taxon>
        <taxon>Psittacicella</taxon>
    </lineage>
</organism>
<sequence length="369" mass="40695">MSAANYKKGDINFTNDNVRVHKIRDMLSPVSIIERYPLSKAGVDRVAKTREEVSNILHGKDDRLLVVIGPCSIHDVNAAKEYAQRLKGEIEKYRDQLCIVMRVYFEKPRTTVGWKGLINDPYLDNTYQINDGIALGRKILVDINELGVPTAGEFLDTMSPQYISDLMSWGAIGARTTESQLHRELASGLSCPIGFKNATNGSVQIAVDAMVSASYPHTFLGITKFGQVAIIETTGNKDVHVILRGGSNGPNYDAQSVAKVVEQLEKTPFTTSVMVDCSHANSEKDFRRQSIVCENISEQIRNGSYSINGVMIESHLVEGRQDLTADNINSLTYGQSITDGCIGWEATENLLAMLADAVQSRRENHPKGN</sequence>
<keyword evidence="4 8" id="KW-0028">Amino-acid biosynthesis</keyword>
<dbReference type="Pfam" id="PF00793">
    <property type="entry name" value="DAHP_synth_1"/>
    <property type="match status" value="1"/>
</dbReference>
<evidence type="ECO:0000256" key="7">
    <source>
        <dbReference type="ARBA" id="ARBA00047508"/>
    </source>
</evidence>